<evidence type="ECO:0000256" key="1">
    <source>
        <dbReference type="SAM" id="Phobius"/>
    </source>
</evidence>
<evidence type="ECO:0000313" key="2">
    <source>
        <dbReference type="EMBL" id="GAA2224990.1"/>
    </source>
</evidence>
<keyword evidence="1" id="KW-0472">Membrane</keyword>
<protein>
    <submittedName>
        <fullName evidence="2">Membrane protein</fullName>
    </submittedName>
</protein>
<comment type="caution">
    <text evidence="2">The sequence shown here is derived from an EMBL/GenBank/DDBJ whole genome shotgun (WGS) entry which is preliminary data.</text>
</comment>
<keyword evidence="3" id="KW-1185">Reference proteome</keyword>
<dbReference type="RefSeq" id="WP_259478480.1">
    <property type="nucleotide sequence ID" value="NZ_BAAAQY010000002.1"/>
</dbReference>
<evidence type="ECO:0000313" key="3">
    <source>
        <dbReference type="Proteomes" id="UP001500929"/>
    </source>
</evidence>
<dbReference type="EMBL" id="BAAAQY010000002">
    <property type="protein sequence ID" value="GAA2224990.1"/>
    <property type="molecule type" value="Genomic_DNA"/>
</dbReference>
<feature type="transmembrane region" description="Helical" evidence="1">
    <location>
        <begin position="12"/>
        <end position="31"/>
    </location>
</feature>
<feature type="transmembrane region" description="Helical" evidence="1">
    <location>
        <begin position="304"/>
        <end position="323"/>
    </location>
</feature>
<dbReference type="Proteomes" id="UP001500929">
    <property type="component" value="Unassembled WGS sequence"/>
</dbReference>
<reference evidence="2 3" key="1">
    <citation type="journal article" date="2019" name="Int. J. Syst. Evol. Microbiol.">
        <title>The Global Catalogue of Microorganisms (GCM) 10K type strain sequencing project: providing services to taxonomists for standard genome sequencing and annotation.</title>
        <authorList>
            <consortium name="The Broad Institute Genomics Platform"/>
            <consortium name="The Broad Institute Genome Sequencing Center for Infectious Disease"/>
            <person name="Wu L."/>
            <person name="Ma J."/>
        </authorList>
    </citation>
    <scope>NUCLEOTIDE SEQUENCE [LARGE SCALE GENOMIC DNA]</scope>
    <source>
        <strain evidence="2 3">JCM 16117</strain>
    </source>
</reference>
<sequence>MNRPHTRWSRVLLIGLGASLIVGVFVLAFSWPSITSTVHSIPLAVSGDSTTADTVAEQIEQNAGEQFDVVRVDTRAEAVDLIETRDAYGAVVLDESVPEVLTASANGVVVSQVLSQLAATLQSSFTQQLAAQGVAADAVPTITVTDVVPLADTDARGTGLTTMSFPLVIGGMIGGVVVSLLVAGVWRRLTAVVLYGVAGGVVVTLIGQAWFGILQGSPVLNALAVAASILAISAFIVGLTAVLGPRGIAIGAVLSLLIGNPISSAAQPWQFLPEPWGAIGQFFPPGAGATLLRDLSYFPSASTLQPWLVLASWIALGVVLMAVGHARNRAILPAQDALEEPAGATAPEASEAVATPA</sequence>
<feature type="transmembrane region" description="Helical" evidence="1">
    <location>
        <begin position="165"/>
        <end position="186"/>
    </location>
</feature>
<keyword evidence="1" id="KW-0812">Transmembrane</keyword>
<proteinExistence type="predicted"/>
<feature type="transmembrane region" description="Helical" evidence="1">
    <location>
        <begin position="219"/>
        <end position="241"/>
    </location>
</feature>
<organism evidence="2 3">
    <name type="scientific">Herbiconiux moechotypicola</name>
    <dbReference type="NCBI Taxonomy" id="637393"/>
    <lineage>
        <taxon>Bacteria</taxon>
        <taxon>Bacillati</taxon>
        <taxon>Actinomycetota</taxon>
        <taxon>Actinomycetes</taxon>
        <taxon>Micrococcales</taxon>
        <taxon>Microbacteriaceae</taxon>
        <taxon>Herbiconiux</taxon>
    </lineage>
</organism>
<accession>A0ABN3D990</accession>
<feature type="transmembrane region" description="Helical" evidence="1">
    <location>
        <begin position="248"/>
        <end position="266"/>
    </location>
</feature>
<gene>
    <name evidence="2" type="ORF">GCM10009851_05700</name>
</gene>
<feature type="transmembrane region" description="Helical" evidence="1">
    <location>
        <begin position="193"/>
        <end position="213"/>
    </location>
</feature>
<name>A0ABN3D990_9MICO</name>
<keyword evidence="1" id="KW-1133">Transmembrane helix</keyword>